<dbReference type="NCBIfam" id="TIGR02543">
    <property type="entry name" value="List_Bact_rpt"/>
    <property type="match status" value="1"/>
</dbReference>
<keyword evidence="2" id="KW-0472">Membrane</keyword>
<protein>
    <submittedName>
        <fullName evidence="3">InlB B-repeat-containing protein</fullName>
    </submittedName>
</protein>
<evidence type="ECO:0000313" key="4">
    <source>
        <dbReference type="Proteomes" id="UP000886819"/>
    </source>
</evidence>
<organism evidence="3 4">
    <name type="scientific">Candidatus Avichristensenella intestinipullorum</name>
    <dbReference type="NCBI Taxonomy" id="2840693"/>
    <lineage>
        <taxon>Bacteria</taxon>
        <taxon>Bacillati</taxon>
        <taxon>Bacillota</taxon>
        <taxon>Clostridia</taxon>
        <taxon>Candidatus Avichristensenella</taxon>
    </lineage>
</organism>
<name>A0A9D1CJ62_9FIRM</name>
<accession>A0A9D1CJ62</accession>
<dbReference type="AlphaFoldDB" id="A0A9D1CJ62"/>
<comment type="subcellular location">
    <subcellularLocation>
        <location evidence="1">Cell envelope</location>
    </subcellularLocation>
</comment>
<dbReference type="GO" id="GO:0030313">
    <property type="term" value="C:cell envelope"/>
    <property type="evidence" value="ECO:0007669"/>
    <property type="project" value="UniProtKB-SubCell"/>
</dbReference>
<dbReference type="InterPro" id="IPR013378">
    <property type="entry name" value="InlB-like_B-rpt"/>
</dbReference>
<feature type="transmembrane region" description="Helical" evidence="2">
    <location>
        <begin position="765"/>
        <end position="784"/>
    </location>
</feature>
<feature type="non-terminal residue" evidence="3">
    <location>
        <position position="1"/>
    </location>
</feature>
<dbReference type="Proteomes" id="UP000886819">
    <property type="component" value="Unassembled WGS sequence"/>
</dbReference>
<sequence>ALSLGLGAYSAAAQAQDSLEDKTLYKDDPLYIDLDLDPNNDFDNKNFAVMQDGAVILRADSGMRIAATEDKTSYTLYNPTSEALGIAPGTPVAFIDSTKQEAFFFVPIQVTVQSDRIVFACSPEKVESDYLFRKIGISVDKTFPFNDDDFSFSNPAGTLTFKSKLNGDFHIKLSYNGISIAAETWVSYNLQDAVIDISNNFAQEIPIIKLPIAGVPGIGLEVGVGLGLFTEGDTKVSFDLTGGKAGFTAKGGIFQSPSFSSLSEQPTLNVEEITAEGDFEVDITFGPSIDLLSVAGLGCDIAEGICVSAELTGDEGGRDPNPLLEVKPNNPNVWHVCKELSCLQGEIDMLGKLEAWFQLAGHVWSVDYELFRVKISDFHYSFTFKEFKMELCQHYLYQVAVRVLEEGSKNPMEGVTVTYTEVPPYSDRRGKAYIEGVTDKDGYVHLYMPAADDPEKDNVQITATSWQGDPDDPQQKVKKTVEYLVKETGQEQQTEIELPLYHYMELVYFEENAGNDTVENMPQPFWVEENHTGTIPNEVPRRNGYYFAWWSEEQDGTGTHYFPGDEITVVDENIQLYAHWTPDQHKVDFRTITYDPNGENVVLADNPQIYEFNNDGFILLNPWREDYIFTGWTCKEIGLTEPQLQVTVQCSDPDGNDYVHRTYVAHWKHVTYNVIWRNWDGSVLDISRDVPPGTTPDELVSRWYEGGTPVRLPDEQYSYTFSHWTPELVTVTADAEYVAVYTAEPLPTAGQPVVPPTGDGFPLEAVLALMALSAGALLLLARLAKRRNA</sequence>
<gene>
    <name evidence="3" type="ORF">IAA66_09815</name>
</gene>
<reference evidence="3" key="2">
    <citation type="journal article" date="2021" name="PeerJ">
        <title>Extensive microbial diversity within the chicken gut microbiome revealed by metagenomics and culture.</title>
        <authorList>
            <person name="Gilroy R."/>
            <person name="Ravi A."/>
            <person name="Getino M."/>
            <person name="Pursley I."/>
            <person name="Horton D.L."/>
            <person name="Alikhan N.F."/>
            <person name="Baker D."/>
            <person name="Gharbi K."/>
            <person name="Hall N."/>
            <person name="Watson M."/>
            <person name="Adriaenssens E.M."/>
            <person name="Foster-Nyarko E."/>
            <person name="Jarju S."/>
            <person name="Secka A."/>
            <person name="Antonio M."/>
            <person name="Oren A."/>
            <person name="Chaudhuri R.R."/>
            <person name="La Ragione R."/>
            <person name="Hildebrand F."/>
            <person name="Pallen M.J."/>
        </authorList>
    </citation>
    <scope>NUCLEOTIDE SEQUENCE</scope>
    <source>
        <strain evidence="3">ChiHile30-977</strain>
    </source>
</reference>
<evidence type="ECO:0000256" key="2">
    <source>
        <dbReference type="SAM" id="Phobius"/>
    </source>
</evidence>
<comment type="caution">
    <text evidence="3">The sequence shown here is derived from an EMBL/GenBank/DDBJ whole genome shotgun (WGS) entry which is preliminary data.</text>
</comment>
<keyword evidence="2" id="KW-1133">Transmembrane helix</keyword>
<dbReference type="EMBL" id="DVFI01000134">
    <property type="protein sequence ID" value="HIQ63861.1"/>
    <property type="molecule type" value="Genomic_DNA"/>
</dbReference>
<reference evidence="3" key="1">
    <citation type="submission" date="2020-10" db="EMBL/GenBank/DDBJ databases">
        <authorList>
            <person name="Gilroy R."/>
        </authorList>
    </citation>
    <scope>NUCLEOTIDE SEQUENCE</scope>
    <source>
        <strain evidence="3">ChiHile30-977</strain>
    </source>
</reference>
<dbReference type="InterPro" id="IPR042229">
    <property type="entry name" value="Listeria/Bacterioides_rpt_sf"/>
</dbReference>
<keyword evidence="2" id="KW-0812">Transmembrane</keyword>
<evidence type="ECO:0000313" key="3">
    <source>
        <dbReference type="EMBL" id="HIQ63861.1"/>
    </source>
</evidence>
<dbReference type="Gene3D" id="2.60.40.4270">
    <property type="entry name" value="Listeria-Bacteroides repeat domain"/>
    <property type="match status" value="1"/>
</dbReference>
<evidence type="ECO:0000256" key="1">
    <source>
        <dbReference type="ARBA" id="ARBA00004196"/>
    </source>
</evidence>
<dbReference type="Pfam" id="PF09479">
    <property type="entry name" value="Flg_new"/>
    <property type="match status" value="2"/>
</dbReference>
<proteinExistence type="predicted"/>